<dbReference type="AlphaFoldDB" id="M1LWG0"/>
<dbReference type="eggNOG" id="ENOG5033JV5">
    <property type="taxonomic scope" value="Bacteria"/>
</dbReference>
<evidence type="ECO:0000313" key="3">
    <source>
        <dbReference type="Proteomes" id="UP000011728"/>
    </source>
</evidence>
<dbReference type="Proteomes" id="UP000011728">
    <property type="component" value="Chromosome"/>
</dbReference>
<dbReference type="PATRIC" id="fig|931276.5.peg.3803"/>
<keyword evidence="3" id="KW-1185">Reference proteome</keyword>
<feature type="transmembrane region" description="Helical" evidence="1">
    <location>
        <begin position="21"/>
        <end position="41"/>
    </location>
</feature>
<keyword evidence="1" id="KW-0812">Transmembrane</keyword>
<gene>
    <name evidence="2" type="ORF">Cspa_c37700</name>
</gene>
<dbReference type="EMBL" id="CP004121">
    <property type="protein sequence ID" value="AGF57530.1"/>
    <property type="molecule type" value="Genomic_DNA"/>
</dbReference>
<evidence type="ECO:0008006" key="4">
    <source>
        <dbReference type="Google" id="ProtNLM"/>
    </source>
</evidence>
<evidence type="ECO:0000256" key="1">
    <source>
        <dbReference type="SAM" id="Phobius"/>
    </source>
</evidence>
<accession>M1LWG0</accession>
<dbReference type="HOGENOM" id="CLU_168119_0_0_9"/>
<name>M1LWG0_9CLOT</name>
<keyword evidence="1" id="KW-0472">Membrane</keyword>
<keyword evidence="1" id="KW-1133">Transmembrane helix</keyword>
<feature type="transmembrane region" description="Helical" evidence="1">
    <location>
        <begin position="47"/>
        <end position="66"/>
    </location>
</feature>
<dbReference type="RefSeq" id="WP_015393844.1">
    <property type="nucleotide sequence ID" value="NC_020291.1"/>
</dbReference>
<organism evidence="2 3">
    <name type="scientific">Clostridium saccharoperbutylacetonicum N1-4(HMT)</name>
    <dbReference type="NCBI Taxonomy" id="931276"/>
    <lineage>
        <taxon>Bacteria</taxon>
        <taxon>Bacillati</taxon>
        <taxon>Bacillota</taxon>
        <taxon>Clostridia</taxon>
        <taxon>Eubacteriales</taxon>
        <taxon>Clostridiaceae</taxon>
        <taxon>Clostridium</taxon>
    </lineage>
</organism>
<dbReference type="OrthoDB" id="2989509at2"/>
<reference evidence="2 3" key="1">
    <citation type="submission" date="2013-02" db="EMBL/GenBank/DDBJ databases">
        <title>Genome sequence of Clostridium saccharoperbutylacetonicum N1-4(HMT).</title>
        <authorList>
            <person name="Poehlein A."/>
            <person name="Daniel R."/>
        </authorList>
    </citation>
    <scope>NUCLEOTIDE SEQUENCE [LARGE SCALE GENOMIC DNA]</scope>
    <source>
        <strain evidence="3">N1-4(HMT)</strain>
    </source>
</reference>
<dbReference type="KEGG" id="csr:Cspa_c37700"/>
<evidence type="ECO:0000313" key="2">
    <source>
        <dbReference type="EMBL" id="AGF57530.1"/>
    </source>
</evidence>
<proteinExistence type="predicted"/>
<sequence length="95" mass="10560">MNCHRNNKNGDNKKHNPMKHMLMMVLCCGLPFIIVGALSFINVGTGYRVAIGGIAPFICPIMMVLMMGMMLKDSKHGNCCSENKEVNDSQNKIEE</sequence>
<protein>
    <recommendedName>
        <fullName evidence="4">DUF2933 domain-containing protein</fullName>
    </recommendedName>
</protein>